<dbReference type="SUPFAM" id="SSF49354">
    <property type="entry name" value="PapD-like"/>
    <property type="match status" value="1"/>
</dbReference>
<name>A0A1G7L8R6_9PSEU</name>
<dbReference type="EMBL" id="FNCC01000001">
    <property type="protein sequence ID" value="SDF45409.1"/>
    <property type="molecule type" value="Genomic_DNA"/>
</dbReference>
<dbReference type="InterPro" id="IPR000535">
    <property type="entry name" value="MSP_dom"/>
</dbReference>
<proteinExistence type="predicted"/>
<dbReference type="RefSeq" id="WP_090045469.1">
    <property type="nucleotide sequence ID" value="NZ_FNCC01000001.1"/>
</dbReference>
<feature type="domain" description="MSP" evidence="3">
    <location>
        <begin position="13"/>
        <end position="93"/>
    </location>
</feature>
<sequence length="416" mass="44340">MAVSATLRTPEVVVAPGGAGRCHVVVRNNSAVVDQFAFSVRGTAADWTQVRPSVVNLLPQQEVSVELTFLPPRSHEVRSGEHPFALQVTSREDPGGSIVQEGTVTVEPFVEVEAAVVPVTSTGRRSGKHTVALDNLGNHPFRVEVSCVDADALLSFRVSPSYPELAPGTTSFARIRARPHKYFWKGEDKHLPFTIRVLVPDSPPIEIEAAYDQRALVPQRVFWLVSILFGLLMVLVIIVTMILRQRPATIAGPAPTRTTTASSAPSSTTSSPVPSSTAAATTTRAPVVPAAPAVTSSAPAPVTSTFVIDTQVFPNVGGGPQRFSYVVPDGPRRRVMSVKLRNPRADTGVLRIMHESAVIGVVDLAVVNRDGNAPAVFVPDDPPLLAPGDRVTLAVSCTNQRDPCTPSGEFTVALVR</sequence>
<protein>
    <submittedName>
        <fullName evidence="4">MSP (Major sperm protein) domain-containing protein</fullName>
    </submittedName>
</protein>
<keyword evidence="2" id="KW-1133">Transmembrane helix</keyword>
<gene>
    <name evidence="4" type="ORF">SAMN05216553_101713</name>
</gene>
<feature type="region of interest" description="Disordered" evidence="1">
    <location>
        <begin position="251"/>
        <end position="284"/>
    </location>
</feature>
<evidence type="ECO:0000313" key="5">
    <source>
        <dbReference type="Proteomes" id="UP000199623"/>
    </source>
</evidence>
<dbReference type="Pfam" id="PF00635">
    <property type="entry name" value="Motile_Sperm"/>
    <property type="match status" value="1"/>
</dbReference>
<keyword evidence="2" id="KW-0812">Transmembrane</keyword>
<accession>A0A1G7L8R6</accession>
<reference evidence="5" key="1">
    <citation type="submission" date="2016-10" db="EMBL/GenBank/DDBJ databases">
        <authorList>
            <person name="Varghese N."/>
            <person name="Submissions S."/>
        </authorList>
    </citation>
    <scope>NUCLEOTIDE SEQUENCE [LARGE SCALE GENOMIC DNA]</scope>
    <source>
        <strain evidence="5">CGMCC 4.3506</strain>
    </source>
</reference>
<dbReference type="AlphaFoldDB" id="A0A1G7L8R6"/>
<evidence type="ECO:0000259" key="3">
    <source>
        <dbReference type="Pfam" id="PF00635"/>
    </source>
</evidence>
<keyword evidence="2" id="KW-0472">Membrane</keyword>
<feature type="transmembrane region" description="Helical" evidence="2">
    <location>
        <begin position="221"/>
        <end position="243"/>
    </location>
</feature>
<keyword evidence="5" id="KW-1185">Reference proteome</keyword>
<dbReference type="Proteomes" id="UP000199623">
    <property type="component" value="Unassembled WGS sequence"/>
</dbReference>
<evidence type="ECO:0000256" key="2">
    <source>
        <dbReference type="SAM" id="Phobius"/>
    </source>
</evidence>
<dbReference type="OrthoDB" id="3444343at2"/>
<organism evidence="4 5">
    <name type="scientific">Lentzea fradiae</name>
    <dbReference type="NCBI Taxonomy" id="200378"/>
    <lineage>
        <taxon>Bacteria</taxon>
        <taxon>Bacillati</taxon>
        <taxon>Actinomycetota</taxon>
        <taxon>Actinomycetes</taxon>
        <taxon>Pseudonocardiales</taxon>
        <taxon>Pseudonocardiaceae</taxon>
        <taxon>Lentzea</taxon>
    </lineage>
</organism>
<dbReference type="InterPro" id="IPR008962">
    <property type="entry name" value="PapD-like_sf"/>
</dbReference>
<evidence type="ECO:0000256" key="1">
    <source>
        <dbReference type="SAM" id="MobiDB-lite"/>
    </source>
</evidence>
<evidence type="ECO:0000313" key="4">
    <source>
        <dbReference type="EMBL" id="SDF45409.1"/>
    </source>
</evidence>
<dbReference type="STRING" id="200378.SAMN05216553_101713"/>